<feature type="non-terminal residue" evidence="4">
    <location>
        <position position="90"/>
    </location>
</feature>
<dbReference type="GO" id="GO:0051287">
    <property type="term" value="F:NAD binding"/>
    <property type="evidence" value="ECO:0007669"/>
    <property type="project" value="InterPro"/>
</dbReference>
<evidence type="ECO:0000256" key="1">
    <source>
        <dbReference type="ARBA" id="ARBA00022723"/>
    </source>
</evidence>
<dbReference type="EMBL" id="OB684264">
    <property type="protein sequence ID" value="CAD7237052.1"/>
    <property type="molecule type" value="Genomic_DNA"/>
</dbReference>
<sequence>MAALEQAVKDLKENSIDALVTAPINKHAMQLADFGHVGHTEYLTQQFDVQESVMMMVSDQIKVALVTNHIPISDVAKHISTEKIIQKVEM</sequence>
<organism evidence="4">
    <name type="scientific">Cyprideis torosa</name>
    <dbReference type="NCBI Taxonomy" id="163714"/>
    <lineage>
        <taxon>Eukaryota</taxon>
        <taxon>Metazoa</taxon>
        <taxon>Ecdysozoa</taxon>
        <taxon>Arthropoda</taxon>
        <taxon>Crustacea</taxon>
        <taxon>Oligostraca</taxon>
        <taxon>Ostracoda</taxon>
        <taxon>Podocopa</taxon>
        <taxon>Podocopida</taxon>
        <taxon>Cytherocopina</taxon>
        <taxon>Cytheroidea</taxon>
        <taxon>Cytherideidae</taxon>
        <taxon>Cyprideis</taxon>
    </lineage>
</organism>
<dbReference type="PANTHER" id="PTHR30004">
    <property type="entry name" value="4-HYDROXYTHREONINE-4-PHOSPHATE DEHYDROGENASE"/>
    <property type="match status" value="1"/>
</dbReference>
<dbReference type="SUPFAM" id="SSF53659">
    <property type="entry name" value="Isocitrate/Isopropylmalate dehydrogenase-like"/>
    <property type="match status" value="1"/>
</dbReference>
<protein>
    <submittedName>
        <fullName evidence="4">Uncharacterized protein</fullName>
    </submittedName>
</protein>
<gene>
    <name evidence="4" type="ORF">CTOB1V02_LOCUS14867</name>
</gene>
<dbReference type="Pfam" id="PF04166">
    <property type="entry name" value="PdxA"/>
    <property type="match status" value="1"/>
</dbReference>
<dbReference type="PANTHER" id="PTHR30004:SF6">
    <property type="entry name" value="D-THREONATE 4-PHOSPHATE DEHYDROGENASE"/>
    <property type="match status" value="1"/>
</dbReference>
<proteinExistence type="predicted"/>
<dbReference type="Gene3D" id="3.40.718.10">
    <property type="entry name" value="Isopropylmalate Dehydrogenase"/>
    <property type="match status" value="1"/>
</dbReference>
<accession>A0A7R8WXI8</accession>
<keyword evidence="3" id="KW-0520">NAD</keyword>
<reference evidence="4" key="1">
    <citation type="submission" date="2020-11" db="EMBL/GenBank/DDBJ databases">
        <authorList>
            <person name="Tran Van P."/>
        </authorList>
    </citation>
    <scope>NUCLEOTIDE SEQUENCE</scope>
</reference>
<dbReference type="GO" id="GO:0046872">
    <property type="term" value="F:metal ion binding"/>
    <property type="evidence" value="ECO:0007669"/>
    <property type="project" value="UniProtKB-KW"/>
</dbReference>
<dbReference type="OrthoDB" id="6380261at2759"/>
<dbReference type="InterPro" id="IPR005255">
    <property type="entry name" value="PdxA_fam"/>
</dbReference>
<dbReference type="AlphaFoldDB" id="A0A7R8WXI8"/>
<keyword evidence="1" id="KW-0479">Metal-binding</keyword>
<evidence type="ECO:0000256" key="3">
    <source>
        <dbReference type="ARBA" id="ARBA00023027"/>
    </source>
</evidence>
<evidence type="ECO:0000256" key="2">
    <source>
        <dbReference type="ARBA" id="ARBA00023002"/>
    </source>
</evidence>
<name>A0A7R8WXI8_9CRUS</name>
<keyword evidence="2" id="KW-0560">Oxidoreductase</keyword>
<evidence type="ECO:0000313" key="4">
    <source>
        <dbReference type="EMBL" id="CAD7237052.1"/>
    </source>
</evidence>
<dbReference type="GO" id="GO:0016491">
    <property type="term" value="F:oxidoreductase activity"/>
    <property type="evidence" value="ECO:0007669"/>
    <property type="project" value="UniProtKB-KW"/>
</dbReference>